<accession>A0ABV9GMI2</accession>
<dbReference type="InterPro" id="IPR001845">
    <property type="entry name" value="HTH_ArsR_DNA-bd_dom"/>
</dbReference>
<proteinExistence type="predicted"/>
<evidence type="ECO:0000256" key="2">
    <source>
        <dbReference type="ARBA" id="ARBA00023125"/>
    </source>
</evidence>
<keyword evidence="3" id="KW-0804">Transcription</keyword>
<dbReference type="EMBL" id="JBHSFW010000006">
    <property type="protein sequence ID" value="MFC4619187.1"/>
    <property type="molecule type" value="Genomic_DNA"/>
</dbReference>
<gene>
    <name evidence="5" type="ORF">ACFO4N_10725</name>
</gene>
<dbReference type="PANTHER" id="PTHR33154">
    <property type="entry name" value="TRANSCRIPTIONAL REGULATOR, ARSR FAMILY"/>
    <property type="match status" value="1"/>
</dbReference>
<evidence type="ECO:0000256" key="1">
    <source>
        <dbReference type="ARBA" id="ARBA00023015"/>
    </source>
</evidence>
<sequence length="179" mass="20768">MDIKDMKLAKTAFNPKRMWILKAIESEAKTVKEIAEALNEKPSRLYYHIHMLLEQGLIEVESTKQVGHLTETYYKAKNIDALDIDEAFAKENKDFIIQQLLLFVNKGIDAIGKDLDKKEEIVEMSGQASLLEAELTQDEWLALNGEVRKLINQRRKEAKKPGEKKKKIRYILMSYVEEE</sequence>
<dbReference type="Proteomes" id="UP001596022">
    <property type="component" value="Unassembled WGS sequence"/>
</dbReference>
<reference evidence="6" key="1">
    <citation type="journal article" date="2019" name="Int. J. Syst. Evol. Microbiol.">
        <title>The Global Catalogue of Microorganisms (GCM) 10K type strain sequencing project: providing services to taxonomists for standard genome sequencing and annotation.</title>
        <authorList>
            <consortium name="The Broad Institute Genomics Platform"/>
            <consortium name="The Broad Institute Genome Sequencing Center for Infectious Disease"/>
            <person name="Wu L."/>
            <person name="Ma J."/>
        </authorList>
    </citation>
    <scope>NUCLEOTIDE SEQUENCE [LARGE SCALE GENOMIC DNA]</scope>
    <source>
        <strain evidence="6">CGMCC 1.16306</strain>
    </source>
</reference>
<comment type="caution">
    <text evidence="5">The sequence shown here is derived from an EMBL/GenBank/DDBJ whole genome shotgun (WGS) entry which is preliminary data.</text>
</comment>
<keyword evidence="2" id="KW-0238">DNA-binding</keyword>
<dbReference type="Pfam" id="PF12840">
    <property type="entry name" value="HTH_20"/>
    <property type="match status" value="1"/>
</dbReference>
<evidence type="ECO:0000256" key="3">
    <source>
        <dbReference type="ARBA" id="ARBA00023163"/>
    </source>
</evidence>
<keyword evidence="6" id="KW-1185">Reference proteome</keyword>
<evidence type="ECO:0000259" key="4">
    <source>
        <dbReference type="SMART" id="SM00418"/>
    </source>
</evidence>
<dbReference type="InterPro" id="IPR036388">
    <property type="entry name" value="WH-like_DNA-bd_sf"/>
</dbReference>
<dbReference type="InterPro" id="IPR036390">
    <property type="entry name" value="WH_DNA-bd_sf"/>
</dbReference>
<dbReference type="SMART" id="SM00418">
    <property type="entry name" value="HTH_ARSR"/>
    <property type="match status" value="1"/>
</dbReference>
<protein>
    <submittedName>
        <fullName evidence="5">Helix-turn-helix domain-containing protein</fullName>
    </submittedName>
</protein>
<dbReference type="RefSeq" id="WP_376846284.1">
    <property type="nucleotide sequence ID" value="NZ_JBHSFW010000006.1"/>
</dbReference>
<dbReference type="PANTHER" id="PTHR33154:SF33">
    <property type="entry name" value="TRANSCRIPTIONAL REPRESSOR SDPR"/>
    <property type="match status" value="1"/>
</dbReference>
<dbReference type="SUPFAM" id="SSF46785">
    <property type="entry name" value="Winged helix' DNA-binding domain"/>
    <property type="match status" value="1"/>
</dbReference>
<name>A0ABV9GMI2_9BACL</name>
<keyword evidence="1" id="KW-0805">Transcription regulation</keyword>
<dbReference type="InterPro" id="IPR051081">
    <property type="entry name" value="HTH_MetalResp_TranReg"/>
</dbReference>
<dbReference type="CDD" id="cd00090">
    <property type="entry name" value="HTH_ARSR"/>
    <property type="match status" value="1"/>
</dbReference>
<dbReference type="Gene3D" id="1.10.10.10">
    <property type="entry name" value="Winged helix-like DNA-binding domain superfamily/Winged helix DNA-binding domain"/>
    <property type="match status" value="1"/>
</dbReference>
<organism evidence="5 6">
    <name type="scientific">Camelliibacillus cellulosilyticus</name>
    <dbReference type="NCBI Taxonomy" id="2174486"/>
    <lineage>
        <taxon>Bacteria</taxon>
        <taxon>Bacillati</taxon>
        <taxon>Bacillota</taxon>
        <taxon>Bacilli</taxon>
        <taxon>Bacillales</taxon>
        <taxon>Sporolactobacillaceae</taxon>
        <taxon>Camelliibacillus</taxon>
    </lineage>
</organism>
<feature type="domain" description="HTH arsR-type" evidence="4">
    <location>
        <begin position="7"/>
        <end position="90"/>
    </location>
</feature>
<dbReference type="InterPro" id="IPR011991">
    <property type="entry name" value="ArsR-like_HTH"/>
</dbReference>
<evidence type="ECO:0000313" key="5">
    <source>
        <dbReference type="EMBL" id="MFC4619187.1"/>
    </source>
</evidence>
<evidence type="ECO:0000313" key="6">
    <source>
        <dbReference type="Proteomes" id="UP001596022"/>
    </source>
</evidence>